<proteinExistence type="predicted"/>
<dbReference type="AlphaFoldDB" id="B9TDA6"/>
<organism evidence="1 2">
    <name type="scientific">Ricinus communis</name>
    <name type="common">Castor bean</name>
    <dbReference type="NCBI Taxonomy" id="3988"/>
    <lineage>
        <taxon>Eukaryota</taxon>
        <taxon>Viridiplantae</taxon>
        <taxon>Streptophyta</taxon>
        <taxon>Embryophyta</taxon>
        <taxon>Tracheophyta</taxon>
        <taxon>Spermatophyta</taxon>
        <taxon>Magnoliopsida</taxon>
        <taxon>eudicotyledons</taxon>
        <taxon>Gunneridae</taxon>
        <taxon>Pentapetalae</taxon>
        <taxon>rosids</taxon>
        <taxon>fabids</taxon>
        <taxon>Malpighiales</taxon>
        <taxon>Euphorbiaceae</taxon>
        <taxon>Acalyphoideae</taxon>
        <taxon>Acalypheae</taxon>
        <taxon>Ricinus</taxon>
    </lineage>
</organism>
<dbReference type="InParanoid" id="B9TDA6"/>
<protein>
    <submittedName>
        <fullName evidence="1">Uncharacterized protein</fullName>
    </submittedName>
</protein>
<accession>B9TDA6</accession>
<evidence type="ECO:0000313" key="2">
    <source>
        <dbReference type="Proteomes" id="UP000008311"/>
    </source>
</evidence>
<dbReference type="EMBL" id="EQ978051">
    <property type="protein sequence ID" value="EEF26158.1"/>
    <property type="molecule type" value="Genomic_DNA"/>
</dbReference>
<reference evidence="2" key="1">
    <citation type="journal article" date="2010" name="Nat. Biotechnol.">
        <title>Draft genome sequence of the oilseed species Ricinus communis.</title>
        <authorList>
            <person name="Chan A.P."/>
            <person name="Crabtree J."/>
            <person name="Zhao Q."/>
            <person name="Lorenzi H."/>
            <person name="Orvis J."/>
            <person name="Puiu D."/>
            <person name="Melake-Berhan A."/>
            <person name="Jones K.M."/>
            <person name="Redman J."/>
            <person name="Chen G."/>
            <person name="Cahoon E.B."/>
            <person name="Gedil M."/>
            <person name="Stanke M."/>
            <person name="Haas B.J."/>
            <person name="Wortman J.R."/>
            <person name="Fraser-Liggett C.M."/>
            <person name="Ravel J."/>
            <person name="Rabinowicz P.D."/>
        </authorList>
    </citation>
    <scope>NUCLEOTIDE SEQUENCE [LARGE SCALE GENOMIC DNA]</scope>
    <source>
        <strain evidence="2">cv. Hale</strain>
    </source>
</reference>
<evidence type="ECO:0000313" key="1">
    <source>
        <dbReference type="EMBL" id="EEF26158.1"/>
    </source>
</evidence>
<gene>
    <name evidence="1" type="ORF">RCOM_1854040</name>
</gene>
<dbReference type="Proteomes" id="UP000008311">
    <property type="component" value="Unassembled WGS sequence"/>
</dbReference>
<name>B9TDA6_RICCO</name>
<keyword evidence="2" id="KW-1185">Reference proteome</keyword>
<sequence length="535" mass="59161">MAEPARRLLPPGDKSWRGGSVSFDIAVDPKAQNYVTLTLWGGEENHNRLILSCNGKQIGTRHLGDTDLLDIGSVAPMAAGRFFHNTSPLPLSLTRGKDKLACRIDSTGTIWPYGLTFEQFQKPMVAPARGMYALTVHTDPFVPAGALERKGGAPAPKVRPAPGAEVLAALKDRVGRTVDDLLAADRPLRQPEMLFLANAHDVAWTHAYRNPAIGRKLVRAMDDYFLLYRADMQKVIRDPSTYNPSWFGLGQAAWALMLREELVKPFLDERIADPKGGTIARRDAWVEMLAGVRDWQRTHRRYYTNQSMIVDTYGIYLANRGIAMLAPARAMPEQDARRYLYEAAGLEPWRGDDLPGGGHRYGAGGPDGTDKGAYKLGQHYYQVTAKGLTRELGYVGNYGEVLDWLAAMYEATRPHAGQPGDPKILAQLLKIAHARAPFRYPLADADGYRAMALESVVGWRDVKYPGDVVYAQRPSWDASVLEVAAMTRDPALVAYAQQMFEDNQFFQSVVGQMNSAGSLRVTAGLLPVPGQYERS</sequence>